<evidence type="ECO:0000313" key="1">
    <source>
        <dbReference type="EMBL" id="SPJ84127.1"/>
    </source>
</evidence>
<name>A0AAE8SM83_9HYPO</name>
<dbReference type="Proteomes" id="UP001187734">
    <property type="component" value="Unassembled WGS sequence"/>
</dbReference>
<dbReference type="EMBL" id="ONZP01000428">
    <property type="protein sequence ID" value="SPJ84127.1"/>
    <property type="molecule type" value="Genomic_DNA"/>
</dbReference>
<protein>
    <submittedName>
        <fullName evidence="1">Uncharacterized protein</fullName>
    </submittedName>
</protein>
<organism evidence="1 2">
    <name type="scientific">Fusarium torulosum</name>
    <dbReference type="NCBI Taxonomy" id="33205"/>
    <lineage>
        <taxon>Eukaryota</taxon>
        <taxon>Fungi</taxon>
        <taxon>Dikarya</taxon>
        <taxon>Ascomycota</taxon>
        <taxon>Pezizomycotina</taxon>
        <taxon>Sordariomycetes</taxon>
        <taxon>Hypocreomycetidae</taxon>
        <taxon>Hypocreales</taxon>
        <taxon>Nectriaceae</taxon>
        <taxon>Fusarium</taxon>
    </lineage>
</organism>
<accession>A0AAE8SM83</accession>
<keyword evidence="2" id="KW-1185">Reference proteome</keyword>
<gene>
    <name evidence="1" type="ORF">FTOL_10643</name>
</gene>
<evidence type="ECO:0000313" key="2">
    <source>
        <dbReference type="Proteomes" id="UP001187734"/>
    </source>
</evidence>
<dbReference type="AlphaFoldDB" id="A0AAE8SM83"/>
<sequence length="119" mass="13556">MSHRLNQQSLAMQSLAPVGSPTRPPPLVLNCARQLTSFMDSQLQRQFASYASLFTCLLGVEYIHPCRLESRRDDMSTRAEPEGQGKLDTLLFLPKGSSPKDTRRCEIKIAYYVQRSRYC</sequence>
<comment type="caution">
    <text evidence="1">The sequence shown here is derived from an EMBL/GenBank/DDBJ whole genome shotgun (WGS) entry which is preliminary data.</text>
</comment>
<proteinExistence type="predicted"/>
<reference evidence="1" key="1">
    <citation type="submission" date="2018-03" db="EMBL/GenBank/DDBJ databases">
        <authorList>
            <person name="Guldener U."/>
        </authorList>
    </citation>
    <scope>NUCLEOTIDE SEQUENCE</scope>
</reference>